<dbReference type="AlphaFoldDB" id="A0A5B0PBX3"/>
<organism evidence="2 3">
    <name type="scientific">Puccinia graminis f. sp. tritici</name>
    <dbReference type="NCBI Taxonomy" id="56615"/>
    <lineage>
        <taxon>Eukaryota</taxon>
        <taxon>Fungi</taxon>
        <taxon>Dikarya</taxon>
        <taxon>Basidiomycota</taxon>
        <taxon>Pucciniomycotina</taxon>
        <taxon>Pucciniomycetes</taxon>
        <taxon>Pucciniales</taxon>
        <taxon>Pucciniaceae</taxon>
        <taxon>Puccinia</taxon>
    </lineage>
</organism>
<evidence type="ECO:0000313" key="3">
    <source>
        <dbReference type="Proteomes" id="UP000324748"/>
    </source>
</evidence>
<comment type="caution">
    <text evidence="2">The sequence shown here is derived from an EMBL/GenBank/DDBJ whole genome shotgun (WGS) entry which is preliminary data.</text>
</comment>
<evidence type="ECO:0000259" key="1">
    <source>
        <dbReference type="Pfam" id="PF20231"/>
    </source>
</evidence>
<keyword evidence="3" id="KW-1185">Reference proteome</keyword>
<name>A0A5B0PBX3_PUCGR</name>
<proteinExistence type="predicted"/>
<accession>A0A5B0PBX3</accession>
<dbReference type="OrthoDB" id="2505744at2759"/>
<dbReference type="Pfam" id="PF20231">
    <property type="entry name" value="DUF6589"/>
    <property type="match status" value="1"/>
</dbReference>
<dbReference type="InterPro" id="IPR046496">
    <property type="entry name" value="DUF6589"/>
</dbReference>
<evidence type="ECO:0000313" key="2">
    <source>
        <dbReference type="EMBL" id="KAA1097339.1"/>
    </source>
</evidence>
<reference evidence="2 3" key="1">
    <citation type="submission" date="2019-05" db="EMBL/GenBank/DDBJ databases">
        <title>Emergence of the Ug99 lineage of the wheat stem rust pathogen through somatic hybridization.</title>
        <authorList>
            <person name="Li F."/>
            <person name="Upadhyaya N.M."/>
            <person name="Sperschneider J."/>
            <person name="Matny O."/>
            <person name="Nguyen-Phuc H."/>
            <person name="Mago R."/>
            <person name="Raley C."/>
            <person name="Miller M.E."/>
            <person name="Silverstein K.A.T."/>
            <person name="Henningsen E."/>
            <person name="Hirsch C.D."/>
            <person name="Visser B."/>
            <person name="Pretorius Z.A."/>
            <person name="Steffenson B.J."/>
            <person name="Schwessinger B."/>
            <person name="Dodds P.N."/>
            <person name="Figueroa M."/>
        </authorList>
    </citation>
    <scope>NUCLEOTIDE SEQUENCE [LARGE SCALE GENOMIC DNA]</scope>
    <source>
        <strain evidence="2">21-0</strain>
    </source>
</reference>
<sequence>MLGQPTQNNSHQPTYTEKEKLLLICRQIQALQWTPKQFITAFLGSDDSDLAYRRRFWGTETGWNSTRTLIEAIKSEVTRSRDGSLRWETFIQEEAVKIMIHQSPPSGEYPVGSYLSSQRVQPVFFSPHLVNQRERLMSEEHSPFLFNILNQTIGATIHHNPLDMNEDDHDDMADPDINAEEAEFIEMEGVSFEKNDNISVVRARKLFNSIRFVSSGVSERVNDYLHLLGLTSSRRTAMKALKVLSNCAAQDLQTSMALNNNFPIGPSICVDNIDMEQRVHTHSIGHRSMMYHGSWGYTHSTNPKLFETLDHSQLTLELYYQALSNIPKLDIQQKMFLPSREEDIHFEAVLKSQIARVMCKYVAEPSSKKEAIACDPPEIDRTDCAPPKIQPLKLQTGLDPEQFCSQLQLIDGDLGTAQNFNSLRSLRTPSAHPEHHLHNISFQLGAAHTLWNIGQSILNYHFGDPTRTNDLGAWHCLHTLGIPSEKVVPKKDFTQMLNNIEKAHEASIFYCIRVIMGSENDSVTELEALPKIPTADWNEIVNQCYSKFLSPEARQATSKTNSPKLYGFLMRLHNFATVVETSRSMKAGDIGRVMNMWKIWSIMAQAIPGLVNYRSYLPQMVILLNEVLPPSLRKFVLHNLLVSPSGRENHFVAKDHYLELLNYALKFFHNQTGSGTQVDRLKENFSLNIQLPQNRKRWASHLPVT</sequence>
<dbReference type="EMBL" id="VSWC01000066">
    <property type="protein sequence ID" value="KAA1097339.1"/>
    <property type="molecule type" value="Genomic_DNA"/>
</dbReference>
<protein>
    <recommendedName>
        <fullName evidence="1">DUF6589 domain-containing protein</fullName>
    </recommendedName>
</protein>
<gene>
    <name evidence="2" type="ORF">PGT21_003423</name>
</gene>
<dbReference type="Proteomes" id="UP000324748">
    <property type="component" value="Unassembled WGS sequence"/>
</dbReference>
<feature type="domain" description="DUF6589" evidence="1">
    <location>
        <begin position="332"/>
        <end position="691"/>
    </location>
</feature>